<evidence type="ECO:0000256" key="1">
    <source>
        <dbReference type="SAM" id="MobiDB-lite"/>
    </source>
</evidence>
<dbReference type="EMBL" id="UGSC01000001">
    <property type="protein sequence ID" value="SUA70051.1"/>
    <property type="molecule type" value="Genomic_DNA"/>
</dbReference>
<evidence type="ECO:0000313" key="3">
    <source>
        <dbReference type="EMBL" id="SUA70051.1"/>
    </source>
</evidence>
<accession>A0A378Y0J6</accession>
<dbReference type="Pfam" id="PF09682">
    <property type="entry name" value="Phage_holin_6_1"/>
    <property type="match status" value="1"/>
</dbReference>
<feature type="transmembrane region" description="Helical" evidence="2">
    <location>
        <begin position="12"/>
        <end position="31"/>
    </location>
</feature>
<organism evidence="3 4">
    <name type="scientific">Paenibacillus polymyxa</name>
    <name type="common">Bacillus polymyxa</name>
    <dbReference type="NCBI Taxonomy" id="1406"/>
    <lineage>
        <taxon>Bacteria</taxon>
        <taxon>Bacillati</taxon>
        <taxon>Bacillota</taxon>
        <taxon>Bacilli</taxon>
        <taxon>Bacillales</taxon>
        <taxon>Paenibacillaceae</taxon>
        <taxon>Paenibacillus</taxon>
    </lineage>
</organism>
<keyword evidence="2" id="KW-0812">Transmembrane</keyword>
<name>A0A378Y0J6_PAEPO</name>
<dbReference type="RefSeq" id="WP_019687475.1">
    <property type="nucleotide sequence ID" value="NZ_CP036496.1"/>
</dbReference>
<dbReference type="AlphaFoldDB" id="A0A378Y0J6"/>
<evidence type="ECO:0000256" key="2">
    <source>
        <dbReference type="SAM" id="Phobius"/>
    </source>
</evidence>
<sequence>MQTIIETVQPYVSTIATAILGVLTAIVIAGLNTIKVKANTWIDARTTESQRVLLHKLAEEGFSLAKTAYKEADGSKKLQEALSYVTGQLEQKGITLTQVEVQAAIEKAYLDYKAKAKQEPVSTEEATIADTAAKVSTEEAAQAAAKEAVSGLAAKLNDFLAQATAEVANTVPAQVQSEPGPISAPLEAVQMPVTTE</sequence>
<gene>
    <name evidence="3" type="ORF">NCTC10343_02921</name>
</gene>
<keyword evidence="2" id="KW-1133">Transmembrane helix</keyword>
<protein>
    <submittedName>
        <fullName evidence="3">Phage holin, LL-H family</fullName>
    </submittedName>
</protein>
<keyword evidence="2" id="KW-0472">Membrane</keyword>
<proteinExistence type="predicted"/>
<reference evidence="3 4" key="1">
    <citation type="submission" date="2018-06" db="EMBL/GenBank/DDBJ databases">
        <authorList>
            <consortium name="Pathogen Informatics"/>
            <person name="Doyle S."/>
        </authorList>
    </citation>
    <scope>NUCLEOTIDE SEQUENCE [LARGE SCALE GENOMIC DNA]</scope>
    <source>
        <strain evidence="3 4">NCTC10343</strain>
    </source>
</reference>
<feature type="region of interest" description="Disordered" evidence="1">
    <location>
        <begin position="173"/>
        <end position="196"/>
    </location>
</feature>
<evidence type="ECO:0000313" key="4">
    <source>
        <dbReference type="Proteomes" id="UP000254400"/>
    </source>
</evidence>
<dbReference type="Proteomes" id="UP000254400">
    <property type="component" value="Unassembled WGS sequence"/>
</dbReference>
<dbReference type="InterPro" id="IPR010026">
    <property type="entry name" value="Phage_holin_LL-H"/>
</dbReference>
<dbReference type="GeneID" id="93346295"/>